<dbReference type="Gene3D" id="3.40.50.150">
    <property type="entry name" value="Vaccinia Virus protein VP39"/>
    <property type="match status" value="1"/>
</dbReference>
<protein>
    <submittedName>
        <fullName evidence="2">Ubiquinone/menaquinone biosynthesis C-methyltransferase UbiE</fullName>
        <ecNumber evidence="2">2.1.1.163</ecNumber>
        <ecNumber evidence="2">2.1.1.201</ecNumber>
    </submittedName>
</protein>
<feature type="domain" description="Methyltransferase" evidence="1">
    <location>
        <begin position="53"/>
        <end position="155"/>
    </location>
</feature>
<dbReference type="GO" id="GO:0032259">
    <property type="term" value="P:methylation"/>
    <property type="evidence" value="ECO:0007669"/>
    <property type="project" value="UniProtKB-KW"/>
</dbReference>
<dbReference type="EMBL" id="LWMT01000233">
    <property type="protein sequence ID" value="KZX12179.1"/>
    <property type="molecule type" value="Genomic_DNA"/>
</dbReference>
<dbReference type="Proteomes" id="UP000077066">
    <property type="component" value="Unassembled WGS sequence"/>
</dbReference>
<dbReference type="PANTHER" id="PTHR43861:SF1">
    <property type="entry name" value="TRANS-ACONITATE 2-METHYLTRANSFERASE"/>
    <property type="match status" value="1"/>
</dbReference>
<dbReference type="SUPFAM" id="SSF53335">
    <property type="entry name" value="S-adenosyl-L-methionine-dependent methyltransferases"/>
    <property type="match status" value="1"/>
</dbReference>
<dbReference type="InterPro" id="IPR029063">
    <property type="entry name" value="SAM-dependent_MTases_sf"/>
</dbReference>
<sequence length="270" mass="31503">MGSVNWEKAWQDKIELESRSNAFWTKFTPKEHSNKISIHDEFHSKLIDKLILDENDRVLDLGCGSGTITVLISKLVNRVTAVDMSDIMLNNLKNSISLENIDNINILNSDIEDISIDLVDSHDVVLASRSLMGVYDIKNTLLNINEIAKKYVFIVIFGRKNWGLEKKFFKTVGRHYPDFPPYDYLFNLLISLKIYPNIENFNLSCSRQYDDIDDAFNRMKWRKDLLTPEEITKIKPFLEKHLIKNENTGKLESNLDKSDIILMWWKKETI</sequence>
<reference evidence="2 3" key="1">
    <citation type="submission" date="2016-04" db="EMBL/GenBank/DDBJ databases">
        <title>Genome sequence of Methanobrevibacter filiformis DSM 11501.</title>
        <authorList>
            <person name="Poehlein A."/>
            <person name="Seedorf H."/>
            <person name="Daniel R."/>
        </authorList>
    </citation>
    <scope>NUCLEOTIDE SEQUENCE [LARGE SCALE GENOMIC DNA]</scope>
    <source>
        <strain evidence="2 3">DSM 11501</strain>
    </source>
</reference>
<dbReference type="EC" id="2.1.1.201" evidence="2"/>
<evidence type="ECO:0000313" key="2">
    <source>
        <dbReference type="EMBL" id="KZX12179.1"/>
    </source>
</evidence>
<dbReference type="CDD" id="cd02440">
    <property type="entry name" value="AdoMet_MTases"/>
    <property type="match status" value="1"/>
</dbReference>
<dbReference type="GO" id="GO:0043770">
    <property type="term" value="F:demethylmenaquinone methyltransferase activity"/>
    <property type="evidence" value="ECO:0007669"/>
    <property type="project" value="UniProtKB-EC"/>
</dbReference>
<name>A0A166AL62_9EURY</name>
<dbReference type="AlphaFoldDB" id="A0A166AL62"/>
<dbReference type="STRING" id="55758.MBFIL_12050"/>
<evidence type="ECO:0000313" key="3">
    <source>
        <dbReference type="Proteomes" id="UP000077066"/>
    </source>
</evidence>
<proteinExistence type="predicted"/>
<keyword evidence="3" id="KW-1185">Reference proteome</keyword>
<dbReference type="InterPro" id="IPR025714">
    <property type="entry name" value="Methyltranfer_dom"/>
</dbReference>
<organism evidence="2 3">
    <name type="scientific">Methanobrevibacter filiformis</name>
    <dbReference type="NCBI Taxonomy" id="55758"/>
    <lineage>
        <taxon>Archaea</taxon>
        <taxon>Methanobacteriati</taxon>
        <taxon>Methanobacteriota</taxon>
        <taxon>Methanomada group</taxon>
        <taxon>Methanobacteria</taxon>
        <taxon>Methanobacteriales</taxon>
        <taxon>Methanobacteriaceae</taxon>
        <taxon>Methanobrevibacter</taxon>
    </lineage>
</organism>
<dbReference type="GO" id="GO:0008425">
    <property type="term" value="F:2-methoxy-6-polyprenyl-1,4-benzoquinol methyltransferase activity"/>
    <property type="evidence" value="ECO:0007669"/>
    <property type="project" value="UniProtKB-EC"/>
</dbReference>
<keyword evidence="2" id="KW-0489">Methyltransferase</keyword>
<accession>A0A166AL62</accession>
<dbReference type="PATRIC" id="fig|55758.3.peg.1379"/>
<dbReference type="EC" id="2.1.1.163" evidence="2"/>
<dbReference type="PANTHER" id="PTHR43861">
    <property type="entry name" value="TRANS-ACONITATE 2-METHYLTRANSFERASE-RELATED"/>
    <property type="match status" value="1"/>
</dbReference>
<dbReference type="RefSeq" id="WP_066972656.1">
    <property type="nucleotide sequence ID" value="NZ_LWMT01000233.1"/>
</dbReference>
<dbReference type="OrthoDB" id="57427at2157"/>
<gene>
    <name evidence="2" type="primary">ubiE_1</name>
    <name evidence="2" type="ORF">MBFIL_12050</name>
</gene>
<comment type="caution">
    <text evidence="2">The sequence shown here is derived from an EMBL/GenBank/DDBJ whole genome shotgun (WGS) entry which is preliminary data.</text>
</comment>
<dbReference type="Pfam" id="PF13847">
    <property type="entry name" value="Methyltransf_31"/>
    <property type="match status" value="1"/>
</dbReference>
<keyword evidence="2" id="KW-0830">Ubiquinone</keyword>
<keyword evidence="2" id="KW-0808">Transferase</keyword>
<evidence type="ECO:0000259" key="1">
    <source>
        <dbReference type="Pfam" id="PF13847"/>
    </source>
</evidence>